<dbReference type="PANTHER" id="PTHR33371">
    <property type="entry name" value="INTERMEMBRANE PHOSPHOLIPID TRANSPORT SYSTEM BINDING PROTEIN MLAD-RELATED"/>
    <property type="match status" value="1"/>
</dbReference>
<evidence type="ECO:0000313" key="3">
    <source>
        <dbReference type="EMBL" id="KCZ87709.1"/>
    </source>
</evidence>
<feature type="compositionally biased region" description="Low complexity" evidence="1">
    <location>
        <begin position="156"/>
        <end position="180"/>
    </location>
</feature>
<dbReference type="GO" id="GO:0015914">
    <property type="term" value="P:phospholipid transport"/>
    <property type="evidence" value="ECO:0007669"/>
    <property type="project" value="InterPro"/>
</dbReference>
<keyword evidence="4" id="KW-1185">Reference proteome</keyword>
<gene>
    <name evidence="3" type="ORF">HJA_11934</name>
</gene>
<proteinExistence type="predicted"/>
<dbReference type="Proteomes" id="UP000024816">
    <property type="component" value="Unassembled WGS sequence"/>
</dbReference>
<dbReference type="PANTHER" id="PTHR33371:SF4">
    <property type="entry name" value="INTERMEMBRANE PHOSPHOLIPID TRANSPORT SYSTEM BINDING PROTEIN MLAD"/>
    <property type="match status" value="1"/>
</dbReference>
<dbReference type="PATRIC" id="fig|1280952.3.peg.2387"/>
<dbReference type="InterPro" id="IPR003399">
    <property type="entry name" value="Mce/MlaD"/>
</dbReference>
<evidence type="ECO:0000256" key="1">
    <source>
        <dbReference type="SAM" id="MobiDB-lite"/>
    </source>
</evidence>
<comment type="caution">
    <text evidence="3">The sequence shown here is derived from an EMBL/GenBank/DDBJ whole genome shotgun (WGS) entry which is preliminary data.</text>
</comment>
<evidence type="ECO:0000259" key="2">
    <source>
        <dbReference type="Pfam" id="PF02470"/>
    </source>
</evidence>
<protein>
    <recommendedName>
        <fullName evidence="2">Mce/MlaD domain-containing protein</fullName>
    </recommendedName>
</protein>
<reference evidence="3 4" key="1">
    <citation type="journal article" date="2014" name="Antonie Van Leeuwenhoek">
        <title>Hyphomonas beringensis sp. nov. and Hyphomonas chukchiensis sp. nov., isolated from surface seawater of the Bering Sea and Chukchi Sea.</title>
        <authorList>
            <person name="Li C."/>
            <person name="Lai Q."/>
            <person name="Li G."/>
            <person name="Dong C."/>
            <person name="Wang J."/>
            <person name="Liao Y."/>
            <person name="Shao Z."/>
        </authorList>
    </citation>
    <scope>NUCLEOTIDE SEQUENCE [LARGE SCALE GENOMIC DNA]</scope>
    <source>
        <strain evidence="3 4">VP2</strain>
    </source>
</reference>
<dbReference type="InterPro" id="IPR030970">
    <property type="entry name" value="ABC_MlaD"/>
</dbReference>
<sequence length="180" mass="18504">MRESMFETLVGAAVIAVAGVFLWFAIDRGGEASAGPDRYELTARFNNISGIERGADVRIAGVKAGVVKAIEGDPQRFEAVMTMSLDKKWALPEDTDARISTDGLLGGAYVALEPGGSFDNLPQDGTGEVKYTRGSVDLLTLFASFASGGGGGDAGASGASSSAADDAYPADDPYPADGDQ</sequence>
<dbReference type="STRING" id="1280952.HJA_11934"/>
<dbReference type="AlphaFoldDB" id="A0A059FAR4"/>
<dbReference type="EMBL" id="ARYJ01000007">
    <property type="protein sequence ID" value="KCZ87709.1"/>
    <property type="molecule type" value="Genomic_DNA"/>
</dbReference>
<feature type="domain" description="Mce/MlaD" evidence="2">
    <location>
        <begin position="38"/>
        <end position="115"/>
    </location>
</feature>
<name>A0A059FAR4_9PROT</name>
<feature type="region of interest" description="Disordered" evidence="1">
    <location>
        <begin position="149"/>
        <end position="180"/>
    </location>
</feature>
<dbReference type="Pfam" id="PF02470">
    <property type="entry name" value="MlaD"/>
    <property type="match status" value="1"/>
</dbReference>
<accession>A0A059FAR4</accession>
<dbReference type="NCBIfam" id="TIGR04430">
    <property type="entry name" value="OM_asym_MlaD"/>
    <property type="match status" value="1"/>
</dbReference>
<dbReference type="InterPro" id="IPR052336">
    <property type="entry name" value="MlaD_Phospholipid_Transporter"/>
</dbReference>
<evidence type="ECO:0000313" key="4">
    <source>
        <dbReference type="Proteomes" id="UP000024816"/>
    </source>
</evidence>
<dbReference type="eggNOG" id="COG1463">
    <property type="taxonomic scope" value="Bacteria"/>
</dbReference>
<organism evidence="3 4">
    <name type="scientific">Hyphomonas jannaschiana VP2</name>
    <dbReference type="NCBI Taxonomy" id="1280952"/>
    <lineage>
        <taxon>Bacteria</taxon>
        <taxon>Pseudomonadati</taxon>
        <taxon>Pseudomonadota</taxon>
        <taxon>Alphaproteobacteria</taxon>
        <taxon>Hyphomonadales</taxon>
        <taxon>Hyphomonadaceae</taxon>
        <taxon>Hyphomonas</taxon>
    </lineage>
</organism>